<organism evidence="2 3">
    <name type="scientific">Adhaeribacter terrigena</name>
    <dbReference type="NCBI Taxonomy" id="2793070"/>
    <lineage>
        <taxon>Bacteria</taxon>
        <taxon>Pseudomonadati</taxon>
        <taxon>Bacteroidota</taxon>
        <taxon>Cytophagia</taxon>
        <taxon>Cytophagales</taxon>
        <taxon>Hymenobacteraceae</taxon>
        <taxon>Adhaeribacter</taxon>
    </lineage>
</organism>
<dbReference type="RefSeq" id="WP_200504134.1">
    <property type="nucleotide sequence ID" value="NZ_JAEHFX010000001.1"/>
</dbReference>
<feature type="signal peptide" evidence="1">
    <location>
        <begin position="1"/>
        <end position="19"/>
    </location>
</feature>
<evidence type="ECO:0008006" key="4">
    <source>
        <dbReference type="Google" id="ProtNLM"/>
    </source>
</evidence>
<gene>
    <name evidence="2" type="ORF">I5M27_00825</name>
</gene>
<keyword evidence="3" id="KW-1185">Reference proteome</keyword>
<protein>
    <recommendedName>
        <fullName evidence="4">MORN repeat variant</fullName>
    </recommendedName>
</protein>
<reference evidence="2 3" key="1">
    <citation type="submission" date="2020-12" db="EMBL/GenBank/DDBJ databases">
        <title>Bacterial novel species Adhaeribacter sp. BT258 isolated from soil.</title>
        <authorList>
            <person name="Jung H.-Y."/>
        </authorList>
    </citation>
    <scope>NUCLEOTIDE SEQUENCE [LARGE SCALE GENOMIC DNA]</scope>
    <source>
        <strain evidence="2 3">BT258</strain>
    </source>
</reference>
<comment type="caution">
    <text evidence="2">The sequence shown here is derived from an EMBL/GenBank/DDBJ whole genome shotgun (WGS) entry which is preliminary data.</text>
</comment>
<accession>A0ABS1BWT3</accession>
<proteinExistence type="predicted"/>
<keyword evidence="1" id="KW-0732">Signal</keyword>
<feature type="chain" id="PRO_5045603640" description="MORN repeat variant" evidence="1">
    <location>
        <begin position="20"/>
        <end position="174"/>
    </location>
</feature>
<name>A0ABS1BWT3_9BACT</name>
<dbReference type="EMBL" id="JAEHFX010000001">
    <property type="protein sequence ID" value="MBK0401504.1"/>
    <property type="molecule type" value="Genomic_DNA"/>
</dbReference>
<dbReference type="SUPFAM" id="SSF82185">
    <property type="entry name" value="Histone H3 K4-specific methyltransferase SET7/9 N-terminal domain"/>
    <property type="match status" value="1"/>
</dbReference>
<dbReference type="Proteomes" id="UP000644147">
    <property type="component" value="Unassembled WGS sequence"/>
</dbReference>
<sequence length="174" mass="20464">MIKNTNLLFLLLFATVLNCGSQSKKNQNFYGWYYAPKSDISIDLLPPNIYKLKETKAMDFDNFIEYELSSGTFKKVNNELSLTENKTGKLMSLFISNDEILVVKNVKKLKPKDKLVVGMKYYNNGNKKFQGRWENYKKEHSWQYWDENGNEKYYINFKNGIPIDTVLPRKNKNS</sequence>
<evidence type="ECO:0000313" key="2">
    <source>
        <dbReference type="EMBL" id="MBK0401504.1"/>
    </source>
</evidence>
<evidence type="ECO:0000256" key="1">
    <source>
        <dbReference type="SAM" id="SignalP"/>
    </source>
</evidence>
<evidence type="ECO:0000313" key="3">
    <source>
        <dbReference type="Proteomes" id="UP000644147"/>
    </source>
</evidence>